<evidence type="ECO:0000313" key="7">
    <source>
        <dbReference type="EMBL" id="KKU58304.1"/>
    </source>
</evidence>
<keyword evidence="3" id="KW-0175">Coiled coil</keyword>
<comment type="subcellular location">
    <subcellularLocation>
        <location evidence="1">Cell envelope</location>
    </subcellularLocation>
</comment>
<evidence type="ECO:0000259" key="6">
    <source>
        <dbReference type="Pfam" id="PF25990"/>
    </source>
</evidence>
<protein>
    <submittedName>
        <fullName evidence="7">Efflux transporter, RND family, MFP subunit</fullName>
    </submittedName>
</protein>
<evidence type="ECO:0000256" key="2">
    <source>
        <dbReference type="ARBA" id="ARBA00009477"/>
    </source>
</evidence>
<dbReference type="InterPro" id="IPR050465">
    <property type="entry name" value="UPF0194_transport"/>
</dbReference>
<dbReference type="InterPro" id="IPR006143">
    <property type="entry name" value="RND_pump_MFP"/>
</dbReference>
<evidence type="ECO:0000313" key="8">
    <source>
        <dbReference type="Proteomes" id="UP000034307"/>
    </source>
</evidence>
<dbReference type="Proteomes" id="UP000034307">
    <property type="component" value="Unassembled WGS sequence"/>
</dbReference>
<evidence type="ECO:0000256" key="4">
    <source>
        <dbReference type="SAM" id="Phobius"/>
    </source>
</evidence>
<dbReference type="GO" id="GO:0030313">
    <property type="term" value="C:cell envelope"/>
    <property type="evidence" value="ECO:0007669"/>
    <property type="project" value="UniProtKB-SubCell"/>
</dbReference>
<keyword evidence="4" id="KW-1133">Transmembrane helix</keyword>
<organism evidence="7 8">
    <name type="scientific">Candidatus Amesbacteria bacterium GW2011_GWA2_47_11b</name>
    <dbReference type="NCBI Taxonomy" id="1618358"/>
    <lineage>
        <taxon>Bacteria</taxon>
        <taxon>Candidatus Amesiibacteriota</taxon>
    </lineage>
</organism>
<dbReference type="Gene3D" id="2.40.50.100">
    <property type="match status" value="1"/>
</dbReference>
<dbReference type="InterPro" id="IPR058627">
    <property type="entry name" value="MdtA-like_C"/>
</dbReference>
<sequence length="371" mass="39297">MNKAKILVIIALVIAGGAIVYIRGKNSSARPQYQTAKTEKGTIVSSVSASGQILESNFLNMATQATGIVKTVYAKNGDRVYAGQKIAEIELDADGKLKNAQAWASLVAANNSLNAARNNYRLTQATVQRVYDDIKGHDADETFTQKETRTKAEVANDNAYDNVKNAEVNLVSANLAYRLTSPVITAPVAGTIDNITLAAGMTVGTGRVAVVRRQGNPIASFNVSEVDVNRVTPGQKATVTLDSISGKTFTGKVATVDKIGTVTSGVTNYPVIISLDTTAPEILPNMAATANIIIEAKNDALLVPSEAVDDQQVRVLKDGRMKNVTVETGLSSDTQTEIVAGLSEGDEVITGTVTNGNQSPFSTFRFGTRTR</sequence>
<dbReference type="GO" id="GO:0022857">
    <property type="term" value="F:transmembrane transporter activity"/>
    <property type="evidence" value="ECO:0007669"/>
    <property type="project" value="InterPro"/>
</dbReference>
<feature type="domain" description="YknX-like beta-barrel" evidence="6">
    <location>
        <begin position="222"/>
        <end position="291"/>
    </location>
</feature>
<dbReference type="Gene3D" id="2.40.420.20">
    <property type="match status" value="1"/>
</dbReference>
<keyword evidence="4" id="KW-0472">Membrane</keyword>
<dbReference type="GO" id="GO:0016020">
    <property type="term" value="C:membrane"/>
    <property type="evidence" value="ECO:0007669"/>
    <property type="project" value="InterPro"/>
</dbReference>
<dbReference type="PANTHER" id="PTHR32347:SF23">
    <property type="entry name" value="BLL5650 PROTEIN"/>
    <property type="match status" value="1"/>
</dbReference>
<dbReference type="AlphaFoldDB" id="A0A0G1RLU0"/>
<comment type="similarity">
    <text evidence="2">Belongs to the membrane fusion protein (MFP) (TC 8.A.1) family.</text>
</comment>
<dbReference type="PANTHER" id="PTHR32347">
    <property type="entry name" value="EFFLUX SYSTEM COMPONENT YKNX-RELATED"/>
    <property type="match status" value="1"/>
</dbReference>
<dbReference type="Pfam" id="PF25967">
    <property type="entry name" value="RND-MFP_C"/>
    <property type="match status" value="1"/>
</dbReference>
<proteinExistence type="inferred from homology"/>
<dbReference type="InterPro" id="IPR058636">
    <property type="entry name" value="Beta-barrel_YknX"/>
</dbReference>
<evidence type="ECO:0000259" key="5">
    <source>
        <dbReference type="Pfam" id="PF25967"/>
    </source>
</evidence>
<name>A0A0G1RLU0_9BACT</name>
<dbReference type="NCBIfam" id="TIGR01730">
    <property type="entry name" value="RND_mfp"/>
    <property type="match status" value="1"/>
</dbReference>
<comment type="caution">
    <text evidence="7">The sequence shown here is derived from an EMBL/GenBank/DDBJ whole genome shotgun (WGS) entry which is preliminary data.</text>
</comment>
<keyword evidence="4" id="KW-0812">Transmembrane</keyword>
<gene>
    <name evidence="7" type="ORF">UX80_C0004G0055</name>
</gene>
<accession>A0A0G1RLU0</accession>
<dbReference type="EMBL" id="LCNO01000004">
    <property type="protein sequence ID" value="KKU58304.1"/>
    <property type="molecule type" value="Genomic_DNA"/>
</dbReference>
<dbReference type="SUPFAM" id="SSF111369">
    <property type="entry name" value="HlyD-like secretion proteins"/>
    <property type="match status" value="1"/>
</dbReference>
<dbReference type="Gene3D" id="2.40.30.170">
    <property type="match status" value="1"/>
</dbReference>
<evidence type="ECO:0000256" key="1">
    <source>
        <dbReference type="ARBA" id="ARBA00004196"/>
    </source>
</evidence>
<evidence type="ECO:0000256" key="3">
    <source>
        <dbReference type="ARBA" id="ARBA00023054"/>
    </source>
</evidence>
<feature type="transmembrane region" description="Helical" evidence="4">
    <location>
        <begin position="6"/>
        <end position="24"/>
    </location>
</feature>
<feature type="domain" description="Multidrug resistance protein MdtA-like C-terminal permuted SH3" evidence="5">
    <location>
        <begin position="299"/>
        <end position="352"/>
    </location>
</feature>
<dbReference type="STRING" id="1618358.UX80_C0004G0055"/>
<dbReference type="Pfam" id="PF25990">
    <property type="entry name" value="Beta-barrel_YknX"/>
    <property type="match status" value="1"/>
</dbReference>
<reference evidence="7 8" key="1">
    <citation type="journal article" date="2015" name="Nature">
        <title>rRNA introns, odd ribosomes, and small enigmatic genomes across a large radiation of phyla.</title>
        <authorList>
            <person name="Brown C.T."/>
            <person name="Hug L.A."/>
            <person name="Thomas B.C."/>
            <person name="Sharon I."/>
            <person name="Castelle C.J."/>
            <person name="Singh A."/>
            <person name="Wilkins M.J."/>
            <person name="Williams K.H."/>
            <person name="Banfield J.F."/>
        </authorList>
    </citation>
    <scope>NUCLEOTIDE SEQUENCE [LARGE SCALE GENOMIC DNA]</scope>
</reference>